<evidence type="ECO:0000313" key="2">
    <source>
        <dbReference type="EMBL" id="MBM7838957.1"/>
    </source>
</evidence>
<accession>A0ABS2STY5</accession>
<feature type="transmembrane region" description="Helical" evidence="1">
    <location>
        <begin position="261"/>
        <end position="280"/>
    </location>
</feature>
<dbReference type="InterPro" id="IPR047928">
    <property type="entry name" value="Perm_prefix_1"/>
</dbReference>
<proteinExistence type="predicted"/>
<feature type="transmembrane region" description="Helical" evidence="1">
    <location>
        <begin position="105"/>
        <end position="123"/>
    </location>
</feature>
<protein>
    <submittedName>
        <fullName evidence="2">Uncharacterized protein</fullName>
    </submittedName>
</protein>
<evidence type="ECO:0000313" key="3">
    <source>
        <dbReference type="Proteomes" id="UP001179280"/>
    </source>
</evidence>
<sequence>MNSKIDEYLLKIVNQTDCSKDERKDMYDEMYDHLTTLQLDYIERGYSKNEAEVFAMKDFGQAAAIGDGLQQALFPYRKELLFILAIGSYLFVCIQYFYVLLTENVANNWVFIPTFAHTFLLFFALNQTYALNRKLWLNLSLVLNLFLMYLFAYPDFSYNPTWSIVLYVLLALTIFLIYRTALTYPVGGKNVSQKRLIHVVNITLGFLLIVVFGFFLWAGLFFGSLVSYWSLANYAIPFIIWMLVYSFQIHLANKQSKWLKVSYLLWLYVFIYVATFFSLFTSQTDIFGIDIVSIFRRILYPIQPSL</sequence>
<organism evidence="2 3">
    <name type="scientific">Shouchella xiaoxiensis</name>
    <dbReference type="NCBI Taxonomy" id="766895"/>
    <lineage>
        <taxon>Bacteria</taxon>
        <taxon>Bacillati</taxon>
        <taxon>Bacillota</taxon>
        <taxon>Bacilli</taxon>
        <taxon>Bacillales</taxon>
        <taxon>Bacillaceae</taxon>
        <taxon>Shouchella</taxon>
    </lineage>
</organism>
<dbReference type="RefSeq" id="WP_204466324.1">
    <property type="nucleotide sequence ID" value="NZ_JAFBCV010000006.1"/>
</dbReference>
<gene>
    <name evidence="2" type="ORF">JOC54_002227</name>
</gene>
<feature type="transmembrane region" description="Helical" evidence="1">
    <location>
        <begin position="80"/>
        <end position="99"/>
    </location>
</feature>
<dbReference type="Proteomes" id="UP001179280">
    <property type="component" value="Unassembled WGS sequence"/>
</dbReference>
<reference evidence="2" key="1">
    <citation type="submission" date="2021-01" db="EMBL/GenBank/DDBJ databases">
        <title>Genomic Encyclopedia of Type Strains, Phase IV (KMG-IV): sequencing the most valuable type-strain genomes for metagenomic binning, comparative biology and taxonomic classification.</title>
        <authorList>
            <person name="Goeker M."/>
        </authorList>
    </citation>
    <scope>NUCLEOTIDE SEQUENCE</scope>
    <source>
        <strain evidence="2">DSM 21943</strain>
    </source>
</reference>
<evidence type="ECO:0000256" key="1">
    <source>
        <dbReference type="SAM" id="Phobius"/>
    </source>
</evidence>
<keyword evidence="3" id="KW-1185">Reference proteome</keyword>
<keyword evidence="1" id="KW-0472">Membrane</keyword>
<keyword evidence="1" id="KW-0812">Transmembrane</keyword>
<feature type="transmembrane region" description="Helical" evidence="1">
    <location>
        <begin position="164"/>
        <end position="184"/>
    </location>
</feature>
<name>A0ABS2STY5_9BACI</name>
<comment type="caution">
    <text evidence="2">The sequence shown here is derived from an EMBL/GenBank/DDBJ whole genome shotgun (WGS) entry which is preliminary data.</text>
</comment>
<feature type="transmembrane region" description="Helical" evidence="1">
    <location>
        <begin position="196"/>
        <end position="222"/>
    </location>
</feature>
<keyword evidence="1" id="KW-1133">Transmembrane helix</keyword>
<feature type="transmembrane region" description="Helical" evidence="1">
    <location>
        <begin position="228"/>
        <end position="249"/>
    </location>
</feature>
<dbReference type="NCBIfam" id="NF038403">
    <property type="entry name" value="perm_prefix_1"/>
    <property type="match status" value="1"/>
</dbReference>
<feature type="transmembrane region" description="Helical" evidence="1">
    <location>
        <begin position="135"/>
        <end position="152"/>
    </location>
</feature>
<dbReference type="EMBL" id="JAFBCV010000006">
    <property type="protein sequence ID" value="MBM7838957.1"/>
    <property type="molecule type" value="Genomic_DNA"/>
</dbReference>